<accession>T1KF51</accession>
<dbReference type="Proteomes" id="UP000015104">
    <property type="component" value="Unassembled WGS sequence"/>
</dbReference>
<evidence type="ECO:0000313" key="2">
    <source>
        <dbReference type="Proteomes" id="UP000015104"/>
    </source>
</evidence>
<proteinExistence type="predicted"/>
<dbReference type="HOGENOM" id="CLU_1688975_0_0_1"/>
<name>T1KF51_TETUR</name>
<reference evidence="1" key="2">
    <citation type="submission" date="2015-06" db="UniProtKB">
        <authorList>
            <consortium name="EnsemblMetazoa"/>
        </authorList>
    </citation>
    <scope>IDENTIFICATION</scope>
</reference>
<dbReference type="EnsemblMetazoa" id="tetur10g01860.1">
    <property type="protein sequence ID" value="tetur10g01860.1"/>
    <property type="gene ID" value="tetur10g01860"/>
</dbReference>
<evidence type="ECO:0000313" key="1">
    <source>
        <dbReference type="EnsemblMetazoa" id="tetur10g01860.1"/>
    </source>
</evidence>
<organism evidence="1 2">
    <name type="scientific">Tetranychus urticae</name>
    <name type="common">Two-spotted spider mite</name>
    <dbReference type="NCBI Taxonomy" id="32264"/>
    <lineage>
        <taxon>Eukaryota</taxon>
        <taxon>Metazoa</taxon>
        <taxon>Ecdysozoa</taxon>
        <taxon>Arthropoda</taxon>
        <taxon>Chelicerata</taxon>
        <taxon>Arachnida</taxon>
        <taxon>Acari</taxon>
        <taxon>Acariformes</taxon>
        <taxon>Trombidiformes</taxon>
        <taxon>Prostigmata</taxon>
        <taxon>Eleutherengona</taxon>
        <taxon>Raphignathae</taxon>
        <taxon>Tetranychoidea</taxon>
        <taxon>Tetranychidae</taxon>
        <taxon>Tetranychus</taxon>
    </lineage>
</organism>
<dbReference type="AlphaFoldDB" id="T1KF51"/>
<keyword evidence="2" id="KW-1185">Reference proteome</keyword>
<dbReference type="EMBL" id="CAEY01000032">
    <property type="status" value="NOT_ANNOTATED_CDS"/>
    <property type="molecule type" value="Genomic_DNA"/>
</dbReference>
<protein>
    <submittedName>
        <fullName evidence="1">Uncharacterized protein</fullName>
    </submittedName>
</protein>
<sequence>MLESVCCFIEVIGFELENGYFIREFAALNSNSTLHGTVNHGLTKTDIPEGDLWGVGIEENAVYGLDFSGSEADIKIDDLKAIIKQFYEAAKTPDKFLVGYASKATNNFLRELQIPRMEVDEGKAGPPCHLHSNNPNFICALSRVIAMYNKHRNPFI</sequence>
<reference evidence="2" key="1">
    <citation type="submission" date="2011-08" db="EMBL/GenBank/DDBJ databases">
        <authorList>
            <person name="Rombauts S."/>
        </authorList>
    </citation>
    <scope>NUCLEOTIDE SEQUENCE</scope>
    <source>
        <strain evidence="2">London</strain>
    </source>
</reference>